<proteinExistence type="evidence at transcript level"/>
<reference evidence="2" key="1">
    <citation type="journal article" date="2017" name="Front. Cell. Infect. Microbiol.">
        <title>The Distinct Transcriptional Response of the Midgut of Amblyomma sculptum and Amblyomma aureolatum Ticks to Rickettsia rickettsii Correlates to Their Differences in Susceptibility to Infection.</title>
        <authorList>
            <person name="Martins L.A."/>
            <person name="Galletti M.F.B.M."/>
            <person name="Ribeiro J.M."/>
            <person name="Fujita A."/>
            <person name="Costa F.B."/>
            <person name="Labruna M.B."/>
            <person name="Daffre S."/>
            <person name="Fogaca A.C."/>
        </authorList>
    </citation>
    <scope>NUCLEOTIDE SEQUENCE</scope>
</reference>
<keyword evidence="2" id="KW-0808">Transferase</keyword>
<feature type="signal peptide" evidence="1">
    <location>
        <begin position="1"/>
        <end position="28"/>
    </location>
</feature>
<accession>A0A1E1X248</accession>
<evidence type="ECO:0000313" key="2">
    <source>
        <dbReference type="EMBL" id="JAT93349.1"/>
    </source>
</evidence>
<feature type="non-terminal residue" evidence="2">
    <location>
        <position position="281"/>
    </location>
</feature>
<organism evidence="2">
    <name type="scientific">Amblyomma aureolatum</name>
    <dbReference type="NCBI Taxonomy" id="187763"/>
    <lineage>
        <taxon>Eukaryota</taxon>
        <taxon>Metazoa</taxon>
        <taxon>Ecdysozoa</taxon>
        <taxon>Arthropoda</taxon>
        <taxon>Chelicerata</taxon>
        <taxon>Arachnida</taxon>
        <taxon>Acari</taxon>
        <taxon>Parasitiformes</taxon>
        <taxon>Ixodida</taxon>
        <taxon>Ixodoidea</taxon>
        <taxon>Ixodidae</taxon>
        <taxon>Amblyomminae</taxon>
        <taxon>Amblyomma</taxon>
    </lineage>
</organism>
<evidence type="ECO:0000256" key="1">
    <source>
        <dbReference type="SAM" id="SignalP"/>
    </source>
</evidence>
<dbReference type="GO" id="GO:0016301">
    <property type="term" value="F:kinase activity"/>
    <property type="evidence" value="ECO:0007669"/>
    <property type="project" value="UniProtKB-KW"/>
</dbReference>
<name>A0A1E1X248_9ACAR</name>
<dbReference type="EMBL" id="GFAC01005839">
    <property type="protein sequence ID" value="JAT93349.1"/>
    <property type="molecule type" value="mRNA"/>
</dbReference>
<dbReference type="AlphaFoldDB" id="A0A1E1X248"/>
<keyword evidence="2" id="KW-0418">Kinase</keyword>
<feature type="chain" id="PRO_5009115877" evidence="1">
    <location>
        <begin position="29"/>
        <end position="281"/>
    </location>
</feature>
<sequence length="281" mass="30458">MCFGPVMSAVMNGRLISVCVLLESSILADSAASRRRCSASLSLVRSIPCCFLNSEIRYCRMRWSKSSPPREVFPLVAFTSNTPPRISRIDISKVPPPRSYTAMVLPSFFSRPKAKAAAVGSLMILSTSKPAILPASLVACRCESLKYAGTVMTALVTFLPRWASAVSLIFERTQAPIWLGEYCLPCASIQASPFDARTILYGSVFCSFLVTSSSNRRPMKRLVAKTVFSGLVTACRFATTPTSRCPSSVKATTEGVVLMPSEFSMTFGVDPSMTATQLLVV</sequence>
<keyword evidence="1" id="KW-0732">Signal</keyword>
<protein>
    <submittedName>
        <fullName evidence="2">Putative tyrosine protein kinase</fullName>
    </submittedName>
</protein>